<dbReference type="AlphaFoldDB" id="A0A1I6BE21"/>
<dbReference type="STRING" id="1227077.SAMN04515668_4413"/>
<accession>A0A1I6BE21</accession>
<dbReference type="PANTHER" id="PTHR46825:SF7">
    <property type="entry name" value="D-ALANYL-D-ALANINE CARBOXYPEPTIDASE"/>
    <property type="match status" value="1"/>
</dbReference>
<dbReference type="OrthoDB" id="9793489at2"/>
<protein>
    <submittedName>
        <fullName evidence="2">CubicO group peptidase, beta-lactamase class C family</fullName>
    </submittedName>
</protein>
<reference evidence="3" key="1">
    <citation type="submission" date="2016-10" db="EMBL/GenBank/DDBJ databases">
        <authorList>
            <person name="Varghese N."/>
            <person name="Submissions S."/>
        </authorList>
    </citation>
    <scope>NUCLEOTIDE SEQUENCE [LARGE SCALE GENOMIC DNA]</scope>
    <source>
        <strain evidence="3">OR362-8,ATCC BAA-1266,JCM 13504</strain>
    </source>
</reference>
<dbReference type="Proteomes" id="UP000199029">
    <property type="component" value="Unassembled WGS sequence"/>
</dbReference>
<dbReference type="EMBL" id="FOXS01000008">
    <property type="protein sequence ID" value="SFQ79200.1"/>
    <property type="molecule type" value="Genomic_DNA"/>
</dbReference>
<sequence>MISCPHLPKLGLAATRPLPPVPPRPPRARRLPPWLLGLLALAALPAGAQHLNTGKLDSLLTSLATHDKLMGSLALSRDGQVVYSRAFGPQQLRPAGSAPAATRYQVGSVTKMFTAVMIFQLIEEGKLTLATPLATFFPHLPNAQAITVDQLLSHRSGLYSFTSDSAWVSGHLSAQTPAQLLQLIGQGRPDFAPGTRAAYNNSGYVLLGYIIERLTKQSYAQALRRRVVARAGLVHTYDGGTEKPHPQAARGYHVGPTGWESTAAASLRIAGGAGALVSTPTDLTRFLEALFAGRLVSAASLRQMQTIRDGYGRGLFARPFETRQGYGHTGGIDDFVALTTYFPAEHLAVALCTNGQNYSPHEALAGALRIYFDQPYRLPTFAGSGGVPAPADLDRYAGTYASAQIPGLKITMTRRGTTLISEATGQGAVTLDSQGAGLFTFEQGNNSIRIEFDPVKPSFLLQQGGGSYLFSKL</sequence>
<dbReference type="RefSeq" id="WP_092678343.1">
    <property type="nucleotide sequence ID" value="NZ_FOXS01000008.1"/>
</dbReference>
<dbReference type="Gene3D" id="3.40.710.10">
    <property type="entry name" value="DD-peptidase/beta-lactamase superfamily"/>
    <property type="match status" value="1"/>
</dbReference>
<proteinExistence type="predicted"/>
<evidence type="ECO:0000259" key="1">
    <source>
        <dbReference type="Pfam" id="PF00144"/>
    </source>
</evidence>
<dbReference type="Pfam" id="PF00144">
    <property type="entry name" value="Beta-lactamase"/>
    <property type="match status" value="1"/>
</dbReference>
<dbReference type="PANTHER" id="PTHR46825">
    <property type="entry name" value="D-ALANYL-D-ALANINE-CARBOXYPEPTIDASE/ENDOPEPTIDASE AMPH"/>
    <property type="match status" value="1"/>
</dbReference>
<evidence type="ECO:0000313" key="3">
    <source>
        <dbReference type="Proteomes" id="UP000199029"/>
    </source>
</evidence>
<dbReference type="InterPro" id="IPR012338">
    <property type="entry name" value="Beta-lactam/transpept-like"/>
</dbReference>
<gene>
    <name evidence="2" type="ORF">SAMN04515668_4413</name>
</gene>
<dbReference type="InterPro" id="IPR050491">
    <property type="entry name" value="AmpC-like"/>
</dbReference>
<feature type="domain" description="Beta-lactamase-related" evidence="1">
    <location>
        <begin position="71"/>
        <end position="362"/>
    </location>
</feature>
<keyword evidence="3" id="KW-1185">Reference proteome</keyword>
<dbReference type="InterPro" id="IPR001466">
    <property type="entry name" value="Beta-lactam-related"/>
</dbReference>
<dbReference type="SUPFAM" id="SSF56601">
    <property type="entry name" value="beta-lactamase/transpeptidase-like"/>
    <property type="match status" value="1"/>
</dbReference>
<evidence type="ECO:0000313" key="2">
    <source>
        <dbReference type="EMBL" id="SFQ79200.1"/>
    </source>
</evidence>
<name>A0A1I6BE21_HYMAR</name>
<organism evidence="2 3">
    <name type="scientific">Hymenobacter arizonensis</name>
    <name type="common">Siccationidurans arizonensis</name>
    <dbReference type="NCBI Taxonomy" id="1227077"/>
    <lineage>
        <taxon>Bacteria</taxon>
        <taxon>Pseudomonadati</taxon>
        <taxon>Bacteroidota</taxon>
        <taxon>Cytophagia</taxon>
        <taxon>Cytophagales</taxon>
        <taxon>Hymenobacteraceae</taxon>
        <taxon>Hymenobacter</taxon>
    </lineage>
</organism>